<dbReference type="Proteomes" id="UP001516400">
    <property type="component" value="Unassembled WGS sequence"/>
</dbReference>
<name>A0ABD2N7L8_9CUCU</name>
<dbReference type="EMBL" id="JABFTP020000083">
    <property type="protein sequence ID" value="KAL3274786.1"/>
    <property type="molecule type" value="Genomic_DNA"/>
</dbReference>
<dbReference type="SUPFAM" id="SSF56219">
    <property type="entry name" value="DNase I-like"/>
    <property type="match status" value="1"/>
</dbReference>
<keyword evidence="3" id="KW-1185">Reference proteome</keyword>
<dbReference type="AlphaFoldDB" id="A0ABD2N7L8"/>
<evidence type="ECO:0000313" key="2">
    <source>
        <dbReference type="EMBL" id="KAL3274786.1"/>
    </source>
</evidence>
<protein>
    <recommendedName>
        <fullName evidence="4">Endonuclease/exonuclease/phosphatase domain-containing protein</fullName>
    </recommendedName>
</protein>
<organism evidence="2 3">
    <name type="scientific">Cryptolaemus montrouzieri</name>
    <dbReference type="NCBI Taxonomy" id="559131"/>
    <lineage>
        <taxon>Eukaryota</taxon>
        <taxon>Metazoa</taxon>
        <taxon>Ecdysozoa</taxon>
        <taxon>Arthropoda</taxon>
        <taxon>Hexapoda</taxon>
        <taxon>Insecta</taxon>
        <taxon>Pterygota</taxon>
        <taxon>Neoptera</taxon>
        <taxon>Endopterygota</taxon>
        <taxon>Coleoptera</taxon>
        <taxon>Polyphaga</taxon>
        <taxon>Cucujiformia</taxon>
        <taxon>Coccinelloidea</taxon>
        <taxon>Coccinellidae</taxon>
        <taxon>Scymninae</taxon>
        <taxon>Scymnini</taxon>
        <taxon>Cryptolaemus</taxon>
    </lineage>
</organism>
<reference evidence="2 3" key="1">
    <citation type="journal article" date="2021" name="BMC Biol.">
        <title>Horizontally acquired antibacterial genes associated with adaptive radiation of ladybird beetles.</title>
        <authorList>
            <person name="Li H.S."/>
            <person name="Tang X.F."/>
            <person name="Huang Y.H."/>
            <person name="Xu Z.Y."/>
            <person name="Chen M.L."/>
            <person name="Du X.Y."/>
            <person name="Qiu B.Y."/>
            <person name="Chen P.T."/>
            <person name="Zhang W."/>
            <person name="Slipinski A."/>
            <person name="Escalona H.E."/>
            <person name="Waterhouse R.M."/>
            <person name="Zwick A."/>
            <person name="Pang H."/>
        </authorList>
    </citation>
    <scope>NUCLEOTIDE SEQUENCE [LARGE SCALE GENOMIC DNA]</scope>
    <source>
        <strain evidence="2">SYSU2018</strain>
    </source>
</reference>
<evidence type="ECO:0000256" key="1">
    <source>
        <dbReference type="SAM" id="MobiDB-lite"/>
    </source>
</evidence>
<evidence type="ECO:0000313" key="3">
    <source>
        <dbReference type="Proteomes" id="UP001516400"/>
    </source>
</evidence>
<feature type="region of interest" description="Disordered" evidence="1">
    <location>
        <begin position="80"/>
        <end position="112"/>
    </location>
</feature>
<accession>A0ABD2N7L8</accession>
<dbReference type="Gene3D" id="3.60.10.10">
    <property type="entry name" value="Endonuclease/exonuclease/phosphatase"/>
    <property type="match status" value="1"/>
</dbReference>
<evidence type="ECO:0008006" key="4">
    <source>
        <dbReference type="Google" id="ProtNLM"/>
    </source>
</evidence>
<proteinExistence type="predicted"/>
<sequence length="563" mass="64942">MSREENREIQNKMEIEDILVDPGWRNKRKASQDELIESIQELTDDENQEIIGITKKIRKAKTPDATQEGFRGFEWTEINKQSRGQPPATDSPQQNKQQKQTIPHPNQDNNNIKRINYSTKMREITNKKFINLYYINVSTNVESRLQMAEIWEKARINNKDTILKTKEGFLLKSDTLKAIVENTLKTLLNSNINTGYTATSSYNQNNNEKKLPPPSYACVIASVEKEISYEQISDHLKNARMDFRFCKRITSKQTNAPTHSIRLITGCITSYEKILAEGMFYKSRHYAVYTCGAPQPAPLPCSRCLKYTHRIEDCNEELKCLKCQENHATNKCKTQLPPKCNACGALDHQAWSFKCPRRPTEPIKETKTKAEDSVQYKDWSIVRHDGNIINHNIRGGSLAQIHPSLGMRKRNAPRINNPLNDSIQFIIPIENDELHIFLIYNHPSSYLEETILNMAVNYKYSLIIGDFNINNSKKRRNLNNFLQRSSFSMAETPPTFIIPNNDDTTPDLILFSPNMKNFIENIDVIPDLGSEHLSIILSLNVDVTMKLDKFYCFRKANMENINK</sequence>
<comment type="caution">
    <text evidence="2">The sequence shown here is derived from an EMBL/GenBank/DDBJ whole genome shotgun (WGS) entry which is preliminary data.</text>
</comment>
<dbReference type="InterPro" id="IPR036691">
    <property type="entry name" value="Endo/exonu/phosph_ase_sf"/>
</dbReference>
<gene>
    <name evidence="2" type="ORF">HHI36_019570</name>
</gene>